<reference evidence="6 7" key="1">
    <citation type="submission" date="2020-06" db="EMBL/GenBank/DDBJ databases">
        <authorList>
            <person name="Li R."/>
            <person name="Bekaert M."/>
        </authorList>
    </citation>
    <scope>NUCLEOTIDE SEQUENCE [LARGE SCALE GENOMIC DNA]</scope>
    <source>
        <strain evidence="7">wild</strain>
    </source>
</reference>
<evidence type="ECO:0000313" key="6">
    <source>
        <dbReference type="EMBL" id="CAC5407579.1"/>
    </source>
</evidence>
<dbReference type="InterPro" id="IPR051553">
    <property type="entry name" value="Ran_GTPase-activating"/>
</dbReference>
<organism evidence="6 7">
    <name type="scientific">Mytilus coruscus</name>
    <name type="common">Sea mussel</name>
    <dbReference type="NCBI Taxonomy" id="42192"/>
    <lineage>
        <taxon>Eukaryota</taxon>
        <taxon>Metazoa</taxon>
        <taxon>Spiralia</taxon>
        <taxon>Lophotrochozoa</taxon>
        <taxon>Mollusca</taxon>
        <taxon>Bivalvia</taxon>
        <taxon>Autobranchia</taxon>
        <taxon>Pteriomorphia</taxon>
        <taxon>Mytilida</taxon>
        <taxon>Mytiloidea</taxon>
        <taxon>Mytilidae</taxon>
        <taxon>Mytilinae</taxon>
        <taxon>Mytilus</taxon>
    </lineage>
</organism>
<sequence>MPLTSSFNSPSKEKRSSLESASSRMIHSPKEKIAKGILKNQDDNVTERIELEKNGLHYTKSYICKSTDLKSDQCEETDTSNCNSNGLAPTTMTSNPKFAETVDLAKQEELIVSKKSEAVLNSVKSDKIGFEGIQKKFYKETCEGSVLNYSASEVTGQNKPNVVMRESVTEDNTNNISNIESLDVEKQRSGQEKSSDKNKCDVQTVILFAENKTKLNVEQQKEVTKCNMQQSLNKVSEKFKNENIEQDMFVDTCDLPPSMPGRGKKRGRSSGSGSTDVTPDAKKRVLIQDEDNSKNIRVTHHTHPDFTVPGIPLTLGEGDVGQLGLGEDVMERMRPALVKLDDKIVQVFAGGMHTVCLTNKGEIITFGCNDESALGRDTSEEGSEMYPAKLNLPYKVIQVSGGDSHTAVLTEDGHVYAWGNFRDANGSMGLTSGGIRKEPLEMCPGETVVKIVSGGDHLVCLTNKGEIFTGGCAEQGQLGRVAECFAGRGSRRGVDSILKMGPVRCRIHSSRKHATFSDIWAGQYVTFAKEKESGDIYSWGLNNYFQIGFDDMQNRFIPEWVPSFAAHNKQWTKIQAGQHHTMLLDEEGKVYTIGRAEYGRLGLGEKSGEMSEPTLVTKLSDKCIDIAAGQSVSLALTSDGTVYGWGMGTSRQLGTGNEEDVWEPVKMSGKQLETRTVVGISAGGQHTVLLAIDK</sequence>
<dbReference type="Gene3D" id="2.130.10.30">
    <property type="entry name" value="Regulator of chromosome condensation 1/beta-lactamase-inhibitor protein II"/>
    <property type="match status" value="1"/>
</dbReference>
<feature type="repeat" description="RCC1" evidence="3">
    <location>
        <begin position="588"/>
        <end position="639"/>
    </location>
</feature>
<keyword evidence="1" id="KW-0344">Guanine-nucleotide releasing factor</keyword>
<dbReference type="GO" id="GO:0005085">
    <property type="term" value="F:guanyl-nucleotide exchange factor activity"/>
    <property type="evidence" value="ECO:0007669"/>
    <property type="project" value="TreeGrafter"/>
</dbReference>
<evidence type="ECO:0000313" key="7">
    <source>
        <dbReference type="Proteomes" id="UP000507470"/>
    </source>
</evidence>
<evidence type="ECO:0000256" key="3">
    <source>
        <dbReference type="PROSITE-ProRule" id="PRU00235"/>
    </source>
</evidence>
<keyword evidence="2" id="KW-0677">Repeat</keyword>
<dbReference type="SUPFAM" id="SSF50985">
    <property type="entry name" value="RCC1/BLIP-II"/>
    <property type="match status" value="1"/>
</dbReference>
<dbReference type="PROSITE" id="PS00625">
    <property type="entry name" value="RCC1_1"/>
    <property type="match status" value="1"/>
</dbReference>
<feature type="region of interest" description="Disordered" evidence="4">
    <location>
        <begin position="1"/>
        <end position="39"/>
    </location>
</feature>
<feature type="repeat" description="RCC1" evidence="3">
    <location>
        <begin position="534"/>
        <end position="587"/>
    </location>
</feature>
<evidence type="ECO:0000256" key="1">
    <source>
        <dbReference type="ARBA" id="ARBA00022658"/>
    </source>
</evidence>
<accession>A0A6J8DHL4</accession>
<feature type="repeat" description="RCC1" evidence="3">
    <location>
        <begin position="413"/>
        <end position="464"/>
    </location>
</feature>
<protein>
    <submittedName>
        <fullName evidence="6">RCC1</fullName>
    </submittedName>
</protein>
<dbReference type="PANTHER" id="PTHR45982">
    <property type="entry name" value="REGULATOR OF CHROMOSOME CONDENSATION"/>
    <property type="match status" value="1"/>
</dbReference>
<evidence type="ECO:0000256" key="2">
    <source>
        <dbReference type="ARBA" id="ARBA00022737"/>
    </source>
</evidence>
<dbReference type="PANTHER" id="PTHR45982:SF1">
    <property type="entry name" value="REGULATOR OF CHROMOSOME CONDENSATION"/>
    <property type="match status" value="1"/>
</dbReference>
<feature type="domain" description="RCC1-like" evidence="5">
    <location>
        <begin position="313"/>
        <end position="689"/>
    </location>
</feature>
<dbReference type="Proteomes" id="UP000507470">
    <property type="component" value="Unassembled WGS sequence"/>
</dbReference>
<dbReference type="PRINTS" id="PR00633">
    <property type="entry name" value="RCCNDNSATION"/>
</dbReference>
<feature type="repeat" description="RCC1" evidence="3">
    <location>
        <begin position="361"/>
        <end position="412"/>
    </location>
</feature>
<dbReference type="Pfam" id="PF25390">
    <property type="entry name" value="WD40_RLD"/>
    <property type="match status" value="1"/>
</dbReference>
<feature type="repeat" description="RCC1" evidence="3">
    <location>
        <begin position="640"/>
        <end position="693"/>
    </location>
</feature>
<evidence type="ECO:0000259" key="5">
    <source>
        <dbReference type="Pfam" id="PF25390"/>
    </source>
</evidence>
<dbReference type="OrthoDB" id="61110at2759"/>
<dbReference type="EMBL" id="CACVKT020007420">
    <property type="protein sequence ID" value="CAC5407579.1"/>
    <property type="molecule type" value="Genomic_DNA"/>
</dbReference>
<dbReference type="PROSITE" id="PS00626">
    <property type="entry name" value="RCC1_2"/>
    <property type="match status" value="1"/>
</dbReference>
<dbReference type="InterPro" id="IPR000408">
    <property type="entry name" value="Reg_chr_condens"/>
</dbReference>
<dbReference type="InterPro" id="IPR058923">
    <property type="entry name" value="RCC1-like_dom"/>
</dbReference>
<proteinExistence type="predicted"/>
<name>A0A6J8DHL4_MYTCO</name>
<dbReference type="InterPro" id="IPR009091">
    <property type="entry name" value="RCC1/BLIP-II"/>
</dbReference>
<feature type="region of interest" description="Disordered" evidence="4">
    <location>
        <begin position="251"/>
        <end position="284"/>
    </location>
</feature>
<feature type="repeat" description="RCC1" evidence="3">
    <location>
        <begin position="310"/>
        <end position="360"/>
    </location>
</feature>
<dbReference type="AlphaFoldDB" id="A0A6J8DHL4"/>
<feature type="compositionally biased region" description="Polar residues" evidence="4">
    <location>
        <begin position="1"/>
        <end position="10"/>
    </location>
</feature>
<dbReference type="GO" id="GO:0005737">
    <property type="term" value="C:cytoplasm"/>
    <property type="evidence" value="ECO:0007669"/>
    <property type="project" value="TreeGrafter"/>
</dbReference>
<evidence type="ECO:0000256" key="4">
    <source>
        <dbReference type="SAM" id="MobiDB-lite"/>
    </source>
</evidence>
<dbReference type="PROSITE" id="PS50012">
    <property type="entry name" value="RCC1_3"/>
    <property type="match status" value="6"/>
</dbReference>
<gene>
    <name evidence="6" type="ORF">MCOR_41038</name>
</gene>
<keyword evidence="7" id="KW-1185">Reference proteome</keyword>
<feature type="compositionally biased region" description="Basic and acidic residues" evidence="4">
    <location>
        <begin position="28"/>
        <end position="39"/>
    </location>
</feature>